<organism evidence="1">
    <name type="scientific">Lepeophtheirus salmonis</name>
    <name type="common">Salmon louse</name>
    <name type="synonym">Caligus salmonis</name>
    <dbReference type="NCBI Taxonomy" id="72036"/>
    <lineage>
        <taxon>Eukaryota</taxon>
        <taxon>Metazoa</taxon>
        <taxon>Ecdysozoa</taxon>
        <taxon>Arthropoda</taxon>
        <taxon>Crustacea</taxon>
        <taxon>Multicrustacea</taxon>
        <taxon>Hexanauplia</taxon>
        <taxon>Copepoda</taxon>
        <taxon>Siphonostomatoida</taxon>
        <taxon>Caligidae</taxon>
        <taxon>Lepeophtheirus</taxon>
    </lineage>
</organism>
<proteinExistence type="predicted"/>
<sequence length="98" mass="11378">MFQEDMHFGDEECLCLGILKFRWKLEIRCILFYSSLFGRHGSLLYLIVCQLQQSTKSKYSFLYFGISPAGVNAIQHMKLLRTPLAKPLKQCSEIRLSV</sequence>
<accession>A0A0K2TFQ3</accession>
<dbReference type="EMBL" id="HACA01007041">
    <property type="protein sequence ID" value="CDW24402.1"/>
    <property type="molecule type" value="Transcribed_RNA"/>
</dbReference>
<reference evidence="1" key="1">
    <citation type="submission" date="2014-05" db="EMBL/GenBank/DDBJ databases">
        <authorList>
            <person name="Chronopoulou M."/>
        </authorList>
    </citation>
    <scope>NUCLEOTIDE SEQUENCE</scope>
    <source>
        <tissue evidence="1">Whole organism</tissue>
    </source>
</reference>
<protein>
    <submittedName>
        <fullName evidence="1">Uncharacterized protein</fullName>
    </submittedName>
</protein>
<dbReference type="AlphaFoldDB" id="A0A0K2TFQ3"/>
<name>A0A0K2TFQ3_LEPSM</name>
<evidence type="ECO:0000313" key="1">
    <source>
        <dbReference type="EMBL" id="CDW24402.1"/>
    </source>
</evidence>